<proteinExistence type="predicted"/>
<sequence>MRWHNVSFSRSGSDVLHGTSLENMDRSLIHGLCCVRGSAVGAWLTLSGPVLLSHLNVCGNIRVIHETLSRACRSDISMILRLHARRCSNLLDKIYGILALIPEPYARVLQPNYDLTHNELYTNLTITWIRLTRSLYVLSCVDRITSRSSNMPSYVLDLSTEHADPNERIWLNLRLDVLLHFDASKNVDGATTALPPLQLSIKAIFVDTVLKTETVETCEWIIGMPYTDYVSPESVLKRYATPSRAFWETICGGVMLRYREVLKRITFQLLQGSEYSTDWARYVPANFELSMVAAVRKTAEIMQLGRRFATTSSGYIGLIPEAAEPGDHVVVMPGGKVPYIIRQLEGAYGHHTADGFSTLTERYEFIGDCYIHGIMFGEAWDETKLQPIVLA</sequence>
<dbReference type="InParanoid" id="A0A1Y2LZL4"/>
<evidence type="ECO:0000313" key="1">
    <source>
        <dbReference type="EMBL" id="OSS48627.1"/>
    </source>
</evidence>
<accession>A0A1Y2LZL4</accession>
<dbReference type="EMBL" id="KZ107845">
    <property type="protein sequence ID" value="OSS48627.1"/>
    <property type="molecule type" value="Genomic_DNA"/>
</dbReference>
<dbReference type="PANTHER" id="PTHR24148:SF73">
    <property type="entry name" value="HET DOMAIN PROTEIN (AFU_ORTHOLOGUE AFUA_8G01020)"/>
    <property type="match status" value="1"/>
</dbReference>
<keyword evidence="2" id="KW-1185">Reference proteome</keyword>
<dbReference type="Proteomes" id="UP000193240">
    <property type="component" value="Unassembled WGS sequence"/>
</dbReference>
<evidence type="ECO:0000313" key="2">
    <source>
        <dbReference type="Proteomes" id="UP000193240"/>
    </source>
</evidence>
<evidence type="ECO:0008006" key="3">
    <source>
        <dbReference type="Google" id="ProtNLM"/>
    </source>
</evidence>
<dbReference type="AlphaFoldDB" id="A0A1Y2LZL4"/>
<dbReference type="OMA" id="VETCEWI"/>
<dbReference type="Pfam" id="PF26639">
    <property type="entry name" value="Het-6_barrel"/>
    <property type="match status" value="1"/>
</dbReference>
<dbReference type="InterPro" id="IPR052895">
    <property type="entry name" value="HetReg/Transcr_Mod"/>
</dbReference>
<reference evidence="1 2" key="1">
    <citation type="journal article" date="2017" name="Genome Announc.">
        <title>Genome sequence of the saprophytic ascomycete Epicoccum nigrum ICMP 19927 strain isolated from New Zealand.</title>
        <authorList>
            <person name="Fokin M."/>
            <person name="Fleetwood D."/>
            <person name="Weir B.S."/>
            <person name="Villas-Boas S.G."/>
        </authorList>
    </citation>
    <scope>NUCLEOTIDE SEQUENCE [LARGE SCALE GENOMIC DNA]</scope>
    <source>
        <strain evidence="1 2">ICMP 19927</strain>
    </source>
</reference>
<organism evidence="1 2">
    <name type="scientific">Epicoccum nigrum</name>
    <name type="common">Soil fungus</name>
    <name type="synonym">Epicoccum purpurascens</name>
    <dbReference type="NCBI Taxonomy" id="105696"/>
    <lineage>
        <taxon>Eukaryota</taxon>
        <taxon>Fungi</taxon>
        <taxon>Dikarya</taxon>
        <taxon>Ascomycota</taxon>
        <taxon>Pezizomycotina</taxon>
        <taxon>Dothideomycetes</taxon>
        <taxon>Pleosporomycetidae</taxon>
        <taxon>Pleosporales</taxon>
        <taxon>Pleosporineae</taxon>
        <taxon>Didymellaceae</taxon>
        <taxon>Epicoccum</taxon>
    </lineage>
</organism>
<dbReference type="PANTHER" id="PTHR24148">
    <property type="entry name" value="ANKYRIN REPEAT DOMAIN-CONTAINING PROTEIN 39 HOMOLOG-RELATED"/>
    <property type="match status" value="1"/>
</dbReference>
<protein>
    <recommendedName>
        <fullName evidence="3">Heterokaryon incompatibility domain-containing protein</fullName>
    </recommendedName>
</protein>
<name>A0A1Y2LZL4_EPING</name>
<gene>
    <name evidence="1" type="ORF">B5807_06955</name>
</gene>